<dbReference type="EMBL" id="CM009299">
    <property type="protein sequence ID" value="KAI9387776.1"/>
    <property type="molecule type" value="Genomic_DNA"/>
</dbReference>
<organism evidence="1 2">
    <name type="scientific">Populus trichocarpa</name>
    <name type="common">Western balsam poplar</name>
    <name type="synonym">Populus balsamifera subsp. trichocarpa</name>
    <dbReference type="NCBI Taxonomy" id="3694"/>
    <lineage>
        <taxon>Eukaryota</taxon>
        <taxon>Viridiplantae</taxon>
        <taxon>Streptophyta</taxon>
        <taxon>Embryophyta</taxon>
        <taxon>Tracheophyta</taxon>
        <taxon>Spermatophyta</taxon>
        <taxon>Magnoliopsida</taxon>
        <taxon>eudicotyledons</taxon>
        <taxon>Gunneridae</taxon>
        <taxon>Pentapetalae</taxon>
        <taxon>rosids</taxon>
        <taxon>fabids</taxon>
        <taxon>Malpighiales</taxon>
        <taxon>Salicaceae</taxon>
        <taxon>Saliceae</taxon>
        <taxon>Populus</taxon>
    </lineage>
</organism>
<evidence type="ECO:0000313" key="1">
    <source>
        <dbReference type="EMBL" id="KAI9387776.1"/>
    </source>
</evidence>
<dbReference type="Proteomes" id="UP000006729">
    <property type="component" value="Chromosome 10"/>
</dbReference>
<reference evidence="1 2" key="1">
    <citation type="journal article" date="2006" name="Science">
        <title>The genome of black cottonwood, Populus trichocarpa (Torr. &amp; Gray).</title>
        <authorList>
            <person name="Tuskan G.A."/>
            <person name="Difazio S."/>
            <person name="Jansson S."/>
            <person name="Bohlmann J."/>
            <person name="Grigoriev I."/>
            <person name="Hellsten U."/>
            <person name="Putnam N."/>
            <person name="Ralph S."/>
            <person name="Rombauts S."/>
            <person name="Salamov A."/>
            <person name="Schein J."/>
            <person name="Sterck L."/>
            <person name="Aerts A."/>
            <person name="Bhalerao R.R."/>
            <person name="Bhalerao R.P."/>
            <person name="Blaudez D."/>
            <person name="Boerjan W."/>
            <person name="Brun A."/>
            <person name="Brunner A."/>
            <person name="Busov V."/>
            <person name="Campbell M."/>
            <person name="Carlson J."/>
            <person name="Chalot M."/>
            <person name="Chapman J."/>
            <person name="Chen G.L."/>
            <person name="Cooper D."/>
            <person name="Coutinho P.M."/>
            <person name="Couturier J."/>
            <person name="Covert S."/>
            <person name="Cronk Q."/>
            <person name="Cunningham R."/>
            <person name="Davis J."/>
            <person name="Degroeve S."/>
            <person name="Dejardin A."/>
            <person name="Depamphilis C."/>
            <person name="Detter J."/>
            <person name="Dirks B."/>
            <person name="Dubchak I."/>
            <person name="Duplessis S."/>
            <person name="Ehlting J."/>
            <person name="Ellis B."/>
            <person name="Gendler K."/>
            <person name="Goodstein D."/>
            <person name="Gribskov M."/>
            <person name="Grimwood J."/>
            <person name="Groover A."/>
            <person name="Gunter L."/>
            <person name="Hamberger B."/>
            <person name="Heinze B."/>
            <person name="Helariutta Y."/>
            <person name="Henrissat B."/>
            <person name="Holligan D."/>
            <person name="Holt R."/>
            <person name="Huang W."/>
            <person name="Islam-Faridi N."/>
            <person name="Jones S."/>
            <person name="Jones-Rhoades M."/>
            <person name="Jorgensen R."/>
            <person name="Joshi C."/>
            <person name="Kangasjarvi J."/>
            <person name="Karlsson J."/>
            <person name="Kelleher C."/>
            <person name="Kirkpatrick R."/>
            <person name="Kirst M."/>
            <person name="Kohler A."/>
            <person name="Kalluri U."/>
            <person name="Larimer F."/>
            <person name="Leebens-Mack J."/>
            <person name="Leple J.C."/>
            <person name="Locascio P."/>
            <person name="Lou Y."/>
            <person name="Lucas S."/>
            <person name="Martin F."/>
            <person name="Montanini B."/>
            <person name="Napoli C."/>
            <person name="Nelson D.R."/>
            <person name="Nelson C."/>
            <person name="Nieminen K."/>
            <person name="Nilsson O."/>
            <person name="Pereda V."/>
            <person name="Peter G."/>
            <person name="Philippe R."/>
            <person name="Pilate G."/>
            <person name="Poliakov A."/>
            <person name="Razumovskaya J."/>
            <person name="Richardson P."/>
            <person name="Rinaldi C."/>
            <person name="Ritland K."/>
            <person name="Rouze P."/>
            <person name="Ryaboy D."/>
            <person name="Schmutz J."/>
            <person name="Schrader J."/>
            <person name="Segerman B."/>
            <person name="Shin H."/>
            <person name="Siddiqui A."/>
            <person name="Sterky F."/>
            <person name="Terry A."/>
            <person name="Tsai C.J."/>
            <person name="Uberbacher E."/>
            <person name="Unneberg P."/>
            <person name="Vahala J."/>
            <person name="Wall K."/>
            <person name="Wessler S."/>
            <person name="Yang G."/>
            <person name="Yin T."/>
            <person name="Douglas C."/>
            <person name="Marra M."/>
            <person name="Sandberg G."/>
            <person name="Van de Peer Y."/>
            <person name="Rokhsar D."/>
        </authorList>
    </citation>
    <scope>NUCLEOTIDE SEQUENCE [LARGE SCALE GENOMIC DNA]</scope>
    <source>
        <strain evidence="2">cv. Nisqually</strain>
    </source>
</reference>
<gene>
    <name evidence="1" type="ORF">POPTR_010G222100v4</name>
</gene>
<evidence type="ECO:0000313" key="2">
    <source>
        <dbReference type="Proteomes" id="UP000006729"/>
    </source>
</evidence>
<comment type="caution">
    <text evidence="1">The sequence shown here is derived from an EMBL/GenBank/DDBJ whole genome shotgun (WGS) entry which is preliminary data.</text>
</comment>
<accession>A0ACC0SEX4</accession>
<sequence length="423" mass="48130">MPQTWFHIFYLFNSILLTFTIFYITPISELLFFKEVNDYNDLTKIPEFIPMPPVDCKNEKSLFDEKDVEVLTQNNFSEFVAATQHVMLNFYAPWCVWSQRLAPEYAAAATMLKGEAVFAKIDATNEIELGKMFKIKEYPTMYLLVNGGVQKVTYDLTDERTTDAITTWVRQKMSRAVQNVTTIEAAERILAARSVLVMGFFGALEGSDSEELAAVAKQHIDVNFYQTANAEVARLFQIDPQIKQPALVMLKLKWMTRNHNHFGFDCQFTRSEISNFVSENKLPSVITFSEEDAPNIFKNPMKQLWLFAATYPKEVLAPFIEAADHLKGKLLFVHVETEYNSMQRRVSYEFGVAEGLPTLVGYTANGADKHVYNSDLSFNGIKAFAEKFLEDKPPSQPSSTPDNVIKLPFRTHNSGPTSTGWAF</sequence>
<proteinExistence type="predicted"/>
<keyword evidence="2" id="KW-1185">Reference proteome</keyword>
<protein>
    <submittedName>
        <fullName evidence="1">Uncharacterized protein</fullName>
    </submittedName>
</protein>
<name>A0ACC0SEX4_POPTR</name>